<dbReference type="GO" id="GO:0043531">
    <property type="term" value="F:ADP binding"/>
    <property type="evidence" value="ECO:0007669"/>
    <property type="project" value="InterPro"/>
</dbReference>
<evidence type="ECO:0000259" key="7">
    <source>
        <dbReference type="Pfam" id="PF00931"/>
    </source>
</evidence>
<comment type="caution">
    <text evidence="9">The sequence shown here is derived from an EMBL/GenBank/DDBJ whole genome shotgun (WGS) entry which is preliminary data.</text>
</comment>
<evidence type="ECO:0000256" key="6">
    <source>
        <dbReference type="SAM" id="Coils"/>
    </source>
</evidence>
<evidence type="ECO:0000256" key="3">
    <source>
        <dbReference type="ARBA" id="ARBA00022741"/>
    </source>
</evidence>
<dbReference type="AlphaFoldDB" id="A0A8S0VNE0"/>
<dbReference type="OrthoDB" id="685518at2759"/>
<dbReference type="Gramene" id="OE9A095647T1">
    <property type="protein sequence ID" value="OE9A095647C1"/>
    <property type="gene ID" value="OE9A095647"/>
</dbReference>
<keyword evidence="5" id="KW-0067">ATP-binding</keyword>
<dbReference type="EMBL" id="CACTIH010009718">
    <property type="protein sequence ID" value="CAA3032843.1"/>
    <property type="molecule type" value="Genomic_DNA"/>
</dbReference>
<evidence type="ECO:0000256" key="4">
    <source>
        <dbReference type="ARBA" id="ARBA00022821"/>
    </source>
</evidence>
<keyword evidence="2" id="KW-0677">Repeat</keyword>
<dbReference type="InterPro" id="IPR041118">
    <property type="entry name" value="Rx_N"/>
</dbReference>
<dbReference type="Pfam" id="PF18052">
    <property type="entry name" value="Rx_N"/>
    <property type="match status" value="1"/>
</dbReference>
<keyword evidence="6" id="KW-0175">Coiled coil</keyword>
<protein>
    <submittedName>
        <fullName evidence="9">Probable disease resistance RF45 isoform X1</fullName>
    </submittedName>
</protein>
<feature type="coiled-coil region" evidence="6">
    <location>
        <begin position="53"/>
        <end position="80"/>
    </location>
</feature>
<sequence>MAKELIRIYARNKSDVYLREIRTNLIPVIKKRIQDVQARLNLWLPVLKDLDARKNKESRVQNLERDIRDLVFRLQNVLETYSYEVQRSRCRNIIGKFIDDFKSFRIVDLEAKEVNIQITRIIEILSIVLESTKIEEERSHSANENPETETRQELIKSVTDSWENYIVGMDGQITDLKSVLLDGKRGVICIYGKDGMGKTTLAQKLYDSPCVQNHFEIRAWVELGPNIIVRNVLESILKQLPDGVGSMKTSDLTHDTVAEKFVKGKRYLFVLDDIRTLEHWNYFHAIFPNEQNGSKLMLTTQLKEVASSVTQADGLVHKIQTLSPSDSRELFLKTAFLRDPDGKFLFHNISS</sequence>
<dbReference type="Pfam" id="PF00931">
    <property type="entry name" value="NB-ARC"/>
    <property type="match status" value="1"/>
</dbReference>
<keyword evidence="10" id="KW-1185">Reference proteome</keyword>
<dbReference type="Gene3D" id="3.40.50.300">
    <property type="entry name" value="P-loop containing nucleotide triphosphate hydrolases"/>
    <property type="match status" value="1"/>
</dbReference>
<gene>
    <name evidence="9" type="ORF">OLEA9_A095647</name>
</gene>
<name>A0A8S0VNE0_OLEEU</name>
<evidence type="ECO:0000259" key="8">
    <source>
        <dbReference type="Pfam" id="PF18052"/>
    </source>
</evidence>
<keyword evidence="3" id="KW-0547">Nucleotide-binding</keyword>
<dbReference type="PANTHER" id="PTHR36766">
    <property type="entry name" value="PLANT BROAD-SPECTRUM MILDEW RESISTANCE PROTEIN RPW8"/>
    <property type="match status" value="1"/>
</dbReference>
<evidence type="ECO:0000313" key="9">
    <source>
        <dbReference type="EMBL" id="CAA3032843.1"/>
    </source>
</evidence>
<dbReference type="PANTHER" id="PTHR36766:SF30">
    <property type="entry name" value="TIR-NBS TYPE DISEASE RESISTANCE PROTEIN-RELATED"/>
    <property type="match status" value="1"/>
</dbReference>
<proteinExistence type="inferred from homology"/>
<dbReference type="Proteomes" id="UP000594638">
    <property type="component" value="Unassembled WGS sequence"/>
</dbReference>
<evidence type="ECO:0000256" key="1">
    <source>
        <dbReference type="ARBA" id="ARBA00008894"/>
    </source>
</evidence>
<reference evidence="9 10" key="1">
    <citation type="submission" date="2019-12" db="EMBL/GenBank/DDBJ databases">
        <authorList>
            <person name="Alioto T."/>
            <person name="Alioto T."/>
            <person name="Gomez Garrido J."/>
        </authorList>
    </citation>
    <scope>NUCLEOTIDE SEQUENCE [LARGE SCALE GENOMIC DNA]</scope>
</reference>
<evidence type="ECO:0000313" key="10">
    <source>
        <dbReference type="Proteomes" id="UP000594638"/>
    </source>
</evidence>
<accession>A0A8S0VNE0</accession>
<evidence type="ECO:0000256" key="2">
    <source>
        <dbReference type="ARBA" id="ARBA00022737"/>
    </source>
</evidence>
<dbReference type="InterPro" id="IPR027417">
    <property type="entry name" value="P-loop_NTPase"/>
</dbReference>
<dbReference type="GO" id="GO:0005524">
    <property type="term" value="F:ATP binding"/>
    <property type="evidence" value="ECO:0007669"/>
    <property type="project" value="UniProtKB-KW"/>
</dbReference>
<comment type="similarity">
    <text evidence="1">Belongs to the disease resistance NB-LRR family.</text>
</comment>
<feature type="domain" description="Disease resistance N-terminal" evidence="8">
    <location>
        <begin position="24"/>
        <end position="91"/>
    </location>
</feature>
<dbReference type="Gene3D" id="1.20.5.4130">
    <property type="match status" value="1"/>
</dbReference>
<dbReference type="GO" id="GO:0006952">
    <property type="term" value="P:defense response"/>
    <property type="evidence" value="ECO:0007669"/>
    <property type="project" value="UniProtKB-KW"/>
</dbReference>
<organism evidence="9 10">
    <name type="scientific">Olea europaea subsp. europaea</name>
    <dbReference type="NCBI Taxonomy" id="158383"/>
    <lineage>
        <taxon>Eukaryota</taxon>
        <taxon>Viridiplantae</taxon>
        <taxon>Streptophyta</taxon>
        <taxon>Embryophyta</taxon>
        <taxon>Tracheophyta</taxon>
        <taxon>Spermatophyta</taxon>
        <taxon>Magnoliopsida</taxon>
        <taxon>eudicotyledons</taxon>
        <taxon>Gunneridae</taxon>
        <taxon>Pentapetalae</taxon>
        <taxon>asterids</taxon>
        <taxon>lamiids</taxon>
        <taxon>Lamiales</taxon>
        <taxon>Oleaceae</taxon>
        <taxon>Oleeae</taxon>
        <taxon>Olea</taxon>
    </lineage>
</organism>
<dbReference type="InterPro" id="IPR002182">
    <property type="entry name" value="NB-ARC"/>
</dbReference>
<dbReference type="PRINTS" id="PR00364">
    <property type="entry name" value="DISEASERSIST"/>
</dbReference>
<keyword evidence="4" id="KW-0611">Plant defense</keyword>
<feature type="domain" description="NB-ARC" evidence="7">
    <location>
        <begin position="172"/>
        <end position="337"/>
    </location>
</feature>
<evidence type="ECO:0000256" key="5">
    <source>
        <dbReference type="ARBA" id="ARBA00022840"/>
    </source>
</evidence>
<dbReference type="SUPFAM" id="SSF52540">
    <property type="entry name" value="P-loop containing nucleoside triphosphate hydrolases"/>
    <property type="match status" value="1"/>
</dbReference>
<dbReference type="FunFam" id="3.40.50.300:FF:001091">
    <property type="entry name" value="Probable disease resistance protein At1g61300"/>
    <property type="match status" value="1"/>
</dbReference>